<evidence type="ECO:0000259" key="2">
    <source>
        <dbReference type="Pfam" id="PF02771"/>
    </source>
</evidence>
<keyword evidence="5" id="KW-1185">Reference proteome</keyword>
<organism evidence="4 5">
    <name type="scientific">Cellulomonas aerilata</name>
    <dbReference type="NCBI Taxonomy" id="515326"/>
    <lineage>
        <taxon>Bacteria</taxon>
        <taxon>Bacillati</taxon>
        <taxon>Actinomycetota</taxon>
        <taxon>Actinomycetes</taxon>
        <taxon>Micrococcales</taxon>
        <taxon>Cellulomonadaceae</taxon>
        <taxon>Cellulomonas</taxon>
    </lineage>
</organism>
<evidence type="ECO:0008006" key="6">
    <source>
        <dbReference type="Google" id="ProtNLM"/>
    </source>
</evidence>
<dbReference type="InterPro" id="IPR013107">
    <property type="entry name" value="Acyl-CoA_DH_C"/>
</dbReference>
<proteinExistence type="predicted"/>
<keyword evidence="1" id="KW-0560">Oxidoreductase</keyword>
<dbReference type="PANTHER" id="PTHR43884">
    <property type="entry name" value="ACYL-COA DEHYDROGENASE"/>
    <property type="match status" value="1"/>
</dbReference>
<dbReference type="InterPro" id="IPR037069">
    <property type="entry name" value="AcylCoA_DH/ox_N_sf"/>
</dbReference>
<reference evidence="4 5" key="1">
    <citation type="submission" date="2019-07" db="EMBL/GenBank/DDBJ databases">
        <title>Whole genome shotgun sequence of Cellulomonas aerilata NBRC 106308.</title>
        <authorList>
            <person name="Hosoyama A."/>
            <person name="Uohara A."/>
            <person name="Ohji S."/>
            <person name="Ichikawa N."/>
        </authorList>
    </citation>
    <scope>NUCLEOTIDE SEQUENCE [LARGE SCALE GENOMIC DNA]</scope>
    <source>
        <strain evidence="4 5">NBRC 106308</strain>
    </source>
</reference>
<protein>
    <recommendedName>
        <fullName evidence="6">Acyl-CoA dehydrogenase</fullName>
    </recommendedName>
</protein>
<dbReference type="Pfam" id="PF02771">
    <property type="entry name" value="Acyl-CoA_dh_N"/>
    <property type="match status" value="1"/>
</dbReference>
<feature type="domain" description="Acyl-CoA dehydrogenase C-terminal" evidence="3">
    <location>
        <begin position="299"/>
        <end position="431"/>
    </location>
</feature>
<dbReference type="InterPro" id="IPR013786">
    <property type="entry name" value="AcylCoA_DH/ox_N"/>
</dbReference>
<sequence>MSTDTVRDAGPGAAPTAARFDPVVDAFAVAPAVAAPAPAVTAPAAPAGSPVEPVPAVLSGAVEDPPAYDELAADFRPLFARIAEGALEREERRELPYEAVTWLAEAGFGALRVSRAAGGRGASLTQLFRLLIELAEADPNVAHLLRGHFAYLEHALTDKDPATRTFWAREAVAGRLIGNASSEQGNGGLWDTRTRVAPDEDGTWRLDGTKYYSTGSIFADWISVGAVAPDGERVTVAARADAPGVERVDDWDGFGQRLTGSGTTVFTGVEVDPRGIVPYAARRPTILGAYFQLHLLATLAGIGRAVVTDAVEFVRPRTRTFGSATTPLPREDPLVQAVVGRLSAASYAADATVLAAAEALDALTRAAARGTATQEDHDTADVGAYRAQLVVIDLVLRSATELFEVGGASATSTTRRLDRHWRNARTIASHNPVIAKERLIGDHVLNGTSPSAGFVTTVAQGRPA</sequence>
<dbReference type="InterPro" id="IPR009100">
    <property type="entry name" value="AcylCoA_DH/oxidase_NM_dom_sf"/>
</dbReference>
<dbReference type="Pfam" id="PF08028">
    <property type="entry name" value="Acyl-CoA_dh_2"/>
    <property type="match status" value="1"/>
</dbReference>
<dbReference type="PANTHER" id="PTHR43884:SF12">
    <property type="entry name" value="ISOVALERYL-COA DEHYDROGENASE, MITOCHONDRIAL-RELATED"/>
    <property type="match status" value="1"/>
</dbReference>
<evidence type="ECO:0000313" key="5">
    <source>
        <dbReference type="Proteomes" id="UP000321181"/>
    </source>
</evidence>
<dbReference type="EMBL" id="BJYY01000013">
    <property type="protein sequence ID" value="GEO33929.1"/>
    <property type="molecule type" value="Genomic_DNA"/>
</dbReference>
<dbReference type="Proteomes" id="UP000321181">
    <property type="component" value="Unassembled WGS sequence"/>
</dbReference>
<comment type="caution">
    <text evidence="4">The sequence shown here is derived from an EMBL/GenBank/DDBJ whole genome shotgun (WGS) entry which is preliminary data.</text>
</comment>
<feature type="domain" description="Acyl-CoA dehydrogenase/oxidase N-terminal" evidence="2">
    <location>
        <begin position="81"/>
        <end position="148"/>
    </location>
</feature>
<dbReference type="Gene3D" id="2.40.110.10">
    <property type="entry name" value="Butyryl-CoA Dehydrogenase, subunit A, domain 2"/>
    <property type="match status" value="1"/>
</dbReference>
<name>A0A512DBR3_9CELL</name>
<dbReference type="AlphaFoldDB" id="A0A512DBR3"/>
<accession>A0A512DBR3</accession>
<dbReference type="RefSeq" id="WP_146902732.1">
    <property type="nucleotide sequence ID" value="NZ_BAAARM010000003.1"/>
</dbReference>
<evidence type="ECO:0000259" key="3">
    <source>
        <dbReference type="Pfam" id="PF08028"/>
    </source>
</evidence>
<dbReference type="OrthoDB" id="571684at2"/>
<gene>
    <name evidence="4" type="ORF">CAE01nite_16540</name>
</gene>
<dbReference type="GO" id="GO:0050660">
    <property type="term" value="F:flavin adenine dinucleotide binding"/>
    <property type="evidence" value="ECO:0007669"/>
    <property type="project" value="InterPro"/>
</dbReference>
<dbReference type="SUPFAM" id="SSF47203">
    <property type="entry name" value="Acyl-CoA dehydrogenase C-terminal domain-like"/>
    <property type="match status" value="1"/>
</dbReference>
<dbReference type="GO" id="GO:0008470">
    <property type="term" value="F:3-methylbutanoyl-CoA dehydrogenase activity"/>
    <property type="evidence" value="ECO:0007669"/>
    <property type="project" value="TreeGrafter"/>
</dbReference>
<dbReference type="Gene3D" id="1.10.540.10">
    <property type="entry name" value="Acyl-CoA dehydrogenase/oxidase, N-terminal domain"/>
    <property type="match status" value="1"/>
</dbReference>
<dbReference type="SUPFAM" id="SSF56645">
    <property type="entry name" value="Acyl-CoA dehydrogenase NM domain-like"/>
    <property type="match status" value="1"/>
</dbReference>
<evidence type="ECO:0000256" key="1">
    <source>
        <dbReference type="ARBA" id="ARBA00023002"/>
    </source>
</evidence>
<dbReference type="Gene3D" id="1.20.140.10">
    <property type="entry name" value="Butyryl-CoA Dehydrogenase, subunit A, domain 3"/>
    <property type="match status" value="1"/>
</dbReference>
<dbReference type="GO" id="GO:0006552">
    <property type="term" value="P:L-leucine catabolic process"/>
    <property type="evidence" value="ECO:0007669"/>
    <property type="project" value="TreeGrafter"/>
</dbReference>
<evidence type="ECO:0000313" key="4">
    <source>
        <dbReference type="EMBL" id="GEO33929.1"/>
    </source>
</evidence>
<dbReference type="InterPro" id="IPR036250">
    <property type="entry name" value="AcylCo_DH-like_C"/>
</dbReference>
<dbReference type="InterPro" id="IPR046373">
    <property type="entry name" value="Acyl-CoA_Oxase/DH_mid-dom_sf"/>
</dbReference>